<dbReference type="GO" id="GO:0006626">
    <property type="term" value="P:protein targeting to mitochondrion"/>
    <property type="evidence" value="ECO:0007669"/>
    <property type="project" value="TreeGrafter"/>
</dbReference>
<dbReference type="GO" id="GO:0097255">
    <property type="term" value="C:R2TP complex"/>
    <property type="evidence" value="ECO:0007669"/>
    <property type="project" value="EnsemblFungi"/>
</dbReference>
<dbReference type="OrthoDB" id="10250354at2759"/>
<dbReference type="Proteomes" id="UP000002866">
    <property type="component" value="Chromosome 9"/>
</dbReference>
<dbReference type="Pfam" id="PF13414">
    <property type="entry name" value="TPR_11"/>
    <property type="match status" value="1"/>
</dbReference>
<dbReference type="GO" id="GO:0000492">
    <property type="term" value="P:box C/D snoRNP assembly"/>
    <property type="evidence" value="ECO:0007669"/>
    <property type="project" value="EnsemblFungi"/>
</dbReference>
<dbReference type="InterPro" id="IPR011990">
    <property type="entry name" value="TPR-like_helical_dom_sf"/>
</dbReference>
<evidence type="ECO:0000313" key="6">
    <source>
        <dbReference type="EMBL" id="CCH62889.1"/>
    </source>
</evidence>
<dbReference type="STRING" id="1071380.I2H937"/>
<evidence type="ECO:0000256" key="2">
    <source>
        <dbReference type="ARBA" id="ARBA00022490"/>
    </source>
</evidence>
<keyword evidence="7" id="KW-1185">Reference proteome</keyword>
<comment type="subcellular location">
    <subcellularLocation>
        <location evidence="1">Cytoplasm</location>
    </subcellularLocation>
</comment>
<dbReference type="InterPro" id="IPR051982">
    <property type="entry name" value="CiliaryAsmbly_MitoImport"/>
</dbReference>
<dbReference type="Gene3D" id="1.25.40.10">
    <property type="entry name" value="Tetratricopeptide repeat domain"/>
    <property type="match status" value="1"/>
</dbReference>
<dbReference type="InterPro" id="IPR019734">
    <property type="entry name" value="TPR_rpt"/>
</dbReference>
<dbReference type="GO" id="GO:0031072">
    <property type="term" value="F:heat shock protein binding"/>
    <property type="evidence" value="ECO:0007669"/>
    <property type="project" value="TreeGrafter"/>
</dbReference>
<dbReference type="SMART" id="SM00028">
    <property type="entry name" value="TPR"/>
    <property type="match status" value="2"/>
</dbReference>
<name>I2H937_HENB6</name>
<dbReference type="SUPFAM" id="SSF48452">
    <property type="entry name" value="TPR-like"/>
    <property type="match status" value="1"/>
</dbReference>
<keyword evidence="2" id="KW-0963">Cytoplasm</keyword>
<evidence type="ECO:0000256" key="5">
    <source>
        <dbReference type="PROSITE-ProRule" id="PRU00339"/>
    </source>
</evidence>
<dbReference type="GO" id="GO:0005829">
    <property type="term" value="C:cytosol"/>
    <property type="evidence" value="ECO:0007669"/>
    <property type="project" value="TreeGrafter"/>
</dbReference>
<evidence type="ECO:0000256" key="4">
    <source>
        <dbReference type="ARBA" id="ARBA00022803"/>
    </source>
</evidence>
<gene>
    <name evidence="6" type="primary">TBLA0I02310</name>
    <name evidence="6" type="ORF">TBLA_0I02310</name>
</gene>
<keyword evidence="3" id="KW-0677">Repeat</keyword>
<dbReference type="HOGENOM" id="CLU_132745_0_0_1"/>
<feature type="repeat" description="TPR" evidence="5">
    <location>
        <begin position="3"/>
        <end position="36"/>
    </location>
</feature>
<dbReference type="PROSITE" id="PS50005">
    <property type="entry name" value="TPR"/>
    <property type="match status" value="1"/>
</dbReference>
<dbReference type="PANTHER" id="PTHR45984">
    <property type="entry name" value="RNA (RNA) POLYMERASE II ASSOCIATED PROTEIN HOMOLOG"/>
    <property type="match status" value="1"/>
</dbReference>
<dbReference type="InParanoid" id="I2H937"/>
<dbReference type="RefSeq" id="XP_004182408.1">
    <property type="nucleotide sequence ID" value="XM_004182360.1"/>
</dbReference>
<evidence type="ECO:0000256" key="3">
    <source>
        <dbReference type="ARBA" id="ARBA00022737"/>
    </source>
</evidence>
<dbReference type="GO" id="GO:0005739">
    <property type="term" value="C:mitochondrion"/>
    <property type="evidence" value="ECO:0007669"/>
    <property type="project" value="TreeGrafter"/>
</dbReference>
<dbReference type="EMBL" id="HE806324">
    <property type="protein sequence ID" value="CCH62889.1"/>
    <property type="molecule type" value="Genomic_DNA"/>
</dbReference>
<dbReference type="GeneID" id="14498066"/>
<evidence type="ECO:0000313" key="7">
    <source>
        <dbReference type="Proteomes" id="UP000002866"/>
    </source>
</evidence>
<dbReference type="OMA" id="PIGYSNK"/>
<dbReference type="GO" id="GO:0006457">
    <property type="term" value="P:protein folding"/>
    <property type="evidence" value="ECO:0007669"/>
    <property type="project" value="EnsemblFungi"/>
</dbReference>
<dbReference type="FunCoup" id="I2H937">
    <property type="interactions" value="105"/>
</dbReference>
<dbReference type="PANTHER" id="PTHR45984:SF1">
    <property type="entry name" value="SPAG1 AXONEMAL DYNEIN ASSEMBLY FACTOR"/>
    <property type="match status" value="1"/>
</dbReference>
<proteinExistence type="predicted"/>
<protein>
    <submittedName>
        <fullName evidence="6">Uncharacterized protein</fullName>
    </submittedName>
</protein>
<organism evidence="6 7">
    <name type="scientific">Henningerozyma blattae (strain ATCC 34711 / CBS 6284 / DSM 70876 / NBRC 10599 / NRRL Y-10934 / UCD 77-7)</name>
    <name type="common">Yeast</name>
    <name type="synonym">Tetrapisispora blattae</name>
    <dbReference type="NCBI Taxonomy" id="1071380"/>
    <lineage>
        <taxon>Eukaryota</taxon>
        <taxon>Fungi</taxon>
        <taxon>Dikarya</taxon>
        <taxon>Ascomycota</taxon>
        <taxon>Saccharomycotina</taxon>
        <taxon>Saccharomycetes</taxon>
        <taxon>Saccharomycetales</taxon>
        <taxon>Saccharomycetaceae</taxon>
        <taxon>Henningerozyma</taxon>
    </lineage>
</organism>
<dbReference type="eggNOG" id="KOG1124">
    <property type="taxonomic scope" value="Eukaryota"/>
</dbReference>
<dbReference type="GO" id="GO:0051087">
    <property type="term" value="F:protein-folding chaperone binding"/>
    <property type="evidence" value="ECO:0007669"/>
    <property type="project" value="EnsemblFungi"/>
</dbReference>
<evidence type="ECO:0000256" key="1">
    <source>
        <dbReference type="ARBA" id="ARBA00004496"/>
    </source>
</evidence>
<sequence>MNFEELKAKGNISFKNGSYSEAISWYNRCISIDPSNPIGYSNKAMALLKADRFDEAITTCEKGLQLISKEDPENLIKQKLEYRLQSAKSSLRDYQKNYIPIEINEVDELHSEFSSL</sequence>
<dbReference type="KEGG" id="tbl:TBLA_0I02310"/>
<reference evidence="6 7" key="1">
    <citation type="journal article" date="2011" name="Proc. Natl. Acad. Sci. U.S.A.">
        <title>Evolutionary erosion of yeast sex chromosomes by mating-type switching accidents.</title>
        <authorList>
            <person name="Gordon J.L."/>
            <person name="Armisen D."/>
            <person name="Proux-Wera E."/>
            <person name="Oheigeartaigh S.S."/>
            <person name="Byrne K.P."/>
            <person name="Wolfe K.H."/>
        </authorList>
    </citation>
    <scope>NUCLEOTIDE SEQUENCE [LARGE SCALE GENOMIC DNA]</scope>
    <source>
        <strain evidence="7">ATCC 34711 / CBS 6284 / DSM 70876 / NBRC 10599 / NRRL Y-10934 / UCD 77-7</strain>
    </source>
</reference>
<dbReference type="AlphaFoldDB" id="I2H937"/>
<keyword evidence="4 5" id="KW-0802">TPR repeat</keyword>
<accession>I2H937</accession>